<dbReference type="EMBL" id="PVTX01000001">
    <property type="protein sequence ID" value="PRZ10424.1"/>
    <property type="molecule type" value="Genomic_DNA"/>
</dbReference>
<name>A0ABX5ELL8_9MICO</name>
<feature type="region of interest" description="Disordered" evidence="1">
    <location>
        <begin position="188"/>
        <end position="208"/>
    </location>
</feature>
<keyword evidence="2" id="KW-1133">Transmembrane helix</keyword>
<evidence type="ECO:0000259" key="4">
    <source>
        <dbReference type="Pfam" id="PF07987"/>
    </source>
</evidence>
<dbReference type="CDD" id="cd08545">
    <property type="entry name" value="YcnI_like"/>
    <property type="match status" value="1"/>
</dbReference>
<dbReference type="RefSeq" id="WP_106264908.1">
    <property type="nucleotide sequence ID" value="NZ_PVTX01000001.1"/>
</dbReference>
<evidence type="ECO:0000256" key="1">
    <source>
        <dbReference type="SAM" id="MobiDB-lite"/>
    </source>
</evidence>
<feature type="signal peptide" evidence="3">
    <location>
        <begin position="1"/>
        <end position="31"/>
    </location>
</feature>
<keyword evidence="2" id="KW-0812">Transmembrane</keyword>
<sequence length="244" mass="24438">MHTLLRRALTSGGVVLLGLTVAVAGAGAASAHVTVDPSEAEAGGYTLLTFRVPNESDTASTTELEVDLPTDTPFAHVSVEPVPGWTATVTTAELDEPVSVHGAEITEAVDTVTWTADDADAAIAPGEFRRFTVSAGPVPEVESIVLPAHQTYSDGEVVSWEEVAEGDAEPSLPAPVLAVTSAQAPAQESAQASAQVSAQTSAEGSGGGDATGLWLGAAGLGLGLVGAVTGAVALSRTRTAGTSR</sequence>
<accession>A0ABX5ELL8</accession>
<proteinExistence type="predicted"/>
<evidence type="ECO:0000256" key="3">
    <source>
        <dbReference type="SAM" id="SignalP"/>
    </source>
</evidence>
<keyword evidence="2" id="KW-0472">Membrane</keyword>
<keyword evidence="3" id="KW-0732">Signal</keyword>
<gene>
    <name evidence="5" type="ORF">BCL65_101569</name>
</gene>
<protein>
    <submittedName>
        <fullName evidence="5">Uncharacterized protein YcnI</fullName>
    </submittedName>
</protein>
<dbReference type="Proteomes" id="UP000239895">
    <property type="component" value="Unassembled WGS sequence"/>
</dbReference>
<evidence type="ECO:0000313" key="6">
    <source>
        <dbReference type="Proteomes" id="UP000239895"/>
    </source>
</evidence>
<dbReference type="Pfam" id="PF07987">
    <property type="entry name" value="DUF1775"/>
    <property type="match status" value="1"/>
</dbReference>
<dbReference type="InterPro" id="IPR038507">
    <property type="entry name" value="YcnI-like_sf"/>
</dbReference>
<organism evidence="5 6">
    <name type="scientific">Isoptericola halotolerans</name>
    <dbReference type="NCBI Taxonomy" id="300560"/>
    <lineage>
        <taxon>Bacteria</taxon>
        <taxon>Bacillati</taxon>
        <taxon>Actinomycetota</taxon>
        <taxon>Actinomycetes</taxon>
        <taxon>Micrococcales</taxon>
        <taxon>Promicromonosporaceae</taxon>
        <taxon>Isoptericola</taxon>
    </lineage>
</organism>
<dbReference type="InterPro" id="IPR012533">
    <property type="entry name" value="YcnI-copper_dom"/>
</dbReference>
<feature type="compositionally biased region" description="Low complexity" evidence="1">
    <location>
        <begin position="188"/>
        <end position="202"/>
    </location>
</feature>
<comment type="caution">
    <text evidence="5">The sequence shown here is derived from an EMBL/GenBank/DDBJ whole genome shotgun (WGS) entry which is preliminary data.</text>
</comment>
<feature type="chain" id="PRO_5046090654" evidence="3">
    <location>
        <begin position="32"/>
        <end position="244"/>
    </location>
</feature>
<dbReference type="Gene3D" id="2.60.40.2230">
    <property type="entry name" value="Uncharacterised protein YcnI-like PF07987, DUF1775"/>
    <property type="match status" value="1"/>
</dbReference>
<keyword evidence="6" id="KW-1185">Reference proteome</keyword>
<evidence type="ECO:0000256" key="2">
    <source>
        <dbReference type="SAM" id="Phobius"/>
    </source>
</evidence>
<feature type="transmembrane region" description="Helical" evidence="2">
    <location>
        <begin position="213"/>
        <end position="234"/>
    </location>
</feature>
<feature type="domain" description="YncI copper-binding" evidence="4">
    <location>
        <begin position="32"/>
        <end position="179"/>
    </location>
</feature>
<evidence type="ECO:0000313" key="5">
    <source>
        <dbReference type="EMBL" id="PRZ10424.1"/>
    </source>
</evidence>
<reference evidence="5 6" key="1">
    <citation type="submission" date="2018-03" db="EMBL/GenBank/DDBJ databases">
        <title>Comparative analysis of microorganisms from saline springs in Andes Mountain Range, Colombia.</title>
        <authorList>
            <person name="Rubin E."/>
        </authorList>
    </citation>
    <scope>NUCLEOTIDE SEQUENCE [LARGE SCALE GENOMIC DNA]</scope>
    <source>
        <strain evidence="5 6">CG 23</strain>
    </source>
</reference>